<dbReference type="SUPFAM" id="SSF55729">
    <property type="entry name" value="Acyl-CoA N-acyltransferases (Nat)"/>
    <property type="match status" value="1"/>
</dbReference>
<dbReference type="Gene3D" id="3.40.630.30">
    <property type="match status" value="1"/>
</dbReference>
<evidence type="ECO:0000313" key="2">
    <source>
        <dbReference type="EMBL" id="MFC0523451.1"/>
    </source>
</evidence>
<protein>
    <submittedName>
        <fullName evidence="2">GNAT family N-acetyltransferase</fullName>
        <ecNumber evidence="2">2.3.-.-</ecNumber>
    </submittedName>
</protein>
<evidence type="ECO:0000313" key="3">
    <source>
        <dbReference type="Proteomes" id="UP001589836"/>
    </source>
</evidence>
<sequence>MVIREAQLSDAKAIANVHVSSWKSAYQHLIEQQDMQNLTLENRITLWETVLKKKINGQMVFVAEVEDHIVGFISGGKERTKNYGFDAEIYAIYLLEDYQGKGIGSGLFSAFVYNMAHEGYTSLLVWVLTQNPYKRFYEKYGAAPIEAEKVTIGKGTYEETAYGWKNMDKLLETINYSKAN</sequence>
<comment type="caution">
    <text evidence="2">The sequence shown here is derived from an EMBL/GenBank/DDBJ whole genome shotgun (WGS) entry which is preliminary data.</text>
</comment>
<keyword evidence="2" id="KW-0012">Acyltransferase</keyword>
<organism evidence="2 3">
    <name type="scientific">Pontibacillus salicampi</name>
    <dbReference type="NCBI Taxonomy" id="1449801"/>
    <lineage>
        <taxon>Bacteria</taxon>
        <taxon>Bacillati</taxon>
        <taxon>Bacillota</taxon>
        <taxon>Bacilli</taxon>
        <taxon>Bacillales</taxon>
        <taxon>Bacillaceae</taxon>
        <taxon>Pontibacillus</taxon>
    </lineage>
</organism>
<dbReference type="Proteomes" id="UP001589836">
    <property type="component" value="Unassembled WGS sequence"/>
</dbReference>
<proteinExistence type="predicted"/>
<evidence type="ECO:0000259" key="1">
    <source>
        <dbReference type="PROSITE" id="PS51186"/>
    </source>
</evidence>
<dbReference type="PANTHER" id="PTHR43617:SF30">
    <property type="entry name" value="HISTONE ACETYLTRANSFERASE"/>
    <property type="match status" value="1"/>
</dbReference>
<dbReference type="CDD" id="cd04301">
    <property type="entry name" value="NAT_SF"/>
    <property type="match status" value="1"/>
</dbReference>
<dbReference type="InterPro" id="IPR000182">
    <property type="entry name" value="GNAT_dom"/>
</dbReference>
<feature type="domain" description="N-acetyltransferase" evidence="1">
    <location>
        <begin position="1"/>
        <end position="172"/>
    </location>
</feature>
<dbReference type="PANTHER" id="PTHR43617">
    <property type="entry name" value="L-AMINO ACID N-ACETYLTRANSFERASE"/>
    <property type="match status" value="1"/>
</dbReference>
<keyword evidence="2" id="KW-0808">Transferase</keyword>
<dbReference type="EMBL" id="JBHLTP010000004">
    <property type="protein sequence ID" value="MFC0523451.1"/>
    <property type="molecule type" value="Genomic_DNA"/>
</dbReference>
<dbReference type="Pfam" id="PF00583">
    <property type="entry name" value="Acetyltransf_1"/>
    <property type="match status" value="1"/>
</dbReference>
<dbReference type="EC" id="2.3.-.-" evidence="2"/>
<dbReference type="RefSeq" id="WP_377346250.1">
    <property type="nucleotide sequence ID" value="NZ_JBHLTP010000004.1"/>
</dbReference>
<gene>
    <name evidence="2" type="ORF">ACFFGV_07620</name>
</gene>
<dbReference type="InterPro" id="IPR050276">
    <property type="entry name" value="MshD_Acetyltransferase"/>
</dbReference>
<name>A0ABV6LM25_9BACI</name>
<accession>A0ABV6LM25</accession>
<dbReference type="InterPro" id="IPR016181">
    <property type="entry name" value="Acyl_CoA_acyltransferase"/>
</dbReference>
<dbReference type="GO" id="GO:0016746">
    <property type="term" value="F:acyltransferase activity"/>
    <property type="evidence" value="ECO:0007669"/>
    <property type="project" value="UniProtKB-KW"/>
</dbReference>
<keyword evidence="3" id="KW-1185">Reference proteome</keyword>
<dbReference type="PROSITE" id="PS51186">
    <property type="entry name" value="GNAT"/>
    <property type="match status" value="1"/>
</dbReference>
<reference evidence="2 3" key="1">
    <citation type="submission" date="2024-09" db="EMBL/GenBank/DDBJ databases">
        <authorList>
            <person name="Sun Q."/>
            <person name="Mori K."/>
        </authorList>
    </citation>
    <scope>NUCLEOTIDE SEQUENCE [LARGE SCALE GENOMIC DNA]</scope>
    <source>
        <strain evidence="2 3">NCAIM B.02529</strain>
    </source>
</reference>